<organism evidence="1 2">
    <name type="scientific">Micromonospora zhanjiangensis</name>
    <dbReference type="NCBI Taxonomy" id="1522057"/>
    <lineage>
        <taxon>Bacteria</taxon>
        <taxon>Bacillati</taxon>
        <taxon>Actinomycetota</taxon>
        <taxon>Actinomycetes</taxon>
        <taxon>Micromonosporales</taxon>
        <taxon>Micromonosporaceae</taxon>
        <taxon>Micromonospora</taxon>
    </lineage>
</organism>
<dbReference type="RefSeq" id="WP_377546451.1">
    <property type="nucleotide sequence ID" value="NZ_JBHSBN010000010.1"/>
</dbReference>
<keyword evidence="1" id="KW-0489">Methyltransferase</keyword>
<evidence type="ECO:0000313" key="1">
    <source>
        <dbReference type="EMBL" id="MFC4107485.1"/>
    </source>
</evidence>
<dbReference type="GO" id="GO:0032259">
    <property type="term" value="P:methylation"/>
    <property type="evidence" value="ECO:0007669"/>
    <property type="project" value="UniProtKB-KW"/>
</dbReference>
<proteinExistence type="predicted"/>
<dbReference type="Proteomes" id="UP001595868">
    <property type="component" value="Unassembled WGS sequence"/>
</dbReference>
<dbReference type="GO" id="GO:0008168">
    <property type="term" value="F:methyltransferase activity"/>
    <property type="evidence" value="ECO:0007669"/>
    <property type="project" value="UniProtKB-KW"/>
</dbReference>
<dbReference type="SUPFAM" id="SSF53335">
    <property type="entry name" value="S-adenosyl-L-methionine-dependent methyltransferases"/>
    <property type="match status" value="1"/>
</dbReference>
<evidence type="ECO:0000313" key="2">
    <source>
        <dbReference type="Proteomes" id="UP001595868"/>
    </source>
</evidence>
<gene>
    <name evidence="1" type="ORF">ACFOX0_16330</name>
</gene>
<reference evidence="2" key="1">
    <citation type="journal article" date="2019" name="Int. J. Syst. Evol. Microbiol.">
        <title>The Global Catalogue of Microorganisms (GCM) 10K type strain sequencing project: providing services to taxonomists for standard genome sequencing and annotation.</title>
        <authorList>
            <consortium name="The Broad Institute Genomics Platform"/>
            <consortium name="The Broad Institute Genome Sequencing Center for Infectious Disease"/>
            <person name="Wu L."/>
            <person name="Ma J."/>
        </authorList>
    </citation>
    <scope>NUCLEOTIDE SEQUENCE [LARGE SCALE GENOMIC DNA]</scope>
    <source>
        <strain evidence="2">2902at01</strain>
    </source>
</reference>
<keyword evidence="1" id="KW-0808">Transferase</keyword>
<dbReference type="InterPro" id="IPR006764">
    <property type="entry name" value="SAM_dep_MeTrfase_SAV2177_type"/>
</dbReference>
<keyword evidence="2" id="KW-1185">Reference proteome</keyword>
<name>A0ABV8KMZ0_9ACTN</name>
<accession>A0ABV8KMZ0</accession>
<sequence>MGVQSRPDELGGSPLRRLDTSVMHPARRYNYWLGGKDNFAADRESAEQIASVYPAVRTAARENRAFLRRAVRFLVEEAGVRQFLDVGTGIPSADNTHEVAQALAPEARIVYVDNDPMVLVHARALLTSSSAGATAYLDADLRDPTGILEHPDLREMLDLDRPVALMLIAVVHFMSDEDRPYDLVARLLDALPSGSYLAMTHFTADLLPREVVERSAAAVAAGHYKPDGTARSRAEVGRFVAGLDLVEPGIVPVAEWRPEVPAEQRPARADASIYGLVARKP</sequence>
<dbReference type="Pfam" id="PF04672">
    <property type="entry name" value="Methyltransf_19"/>
    <property type="match status" value="1"/>
</dbReference>
<dbReference type="Gene3D" id="3.40.50.150">
    <property type="entry name" value="Vaccinia Virus protein VP39"/>
    <property type="match status" value="1"/>
</dbReference>
<dbReference type="PIRSF" id="PIRSF017393">
    <property type="entry name" value="MTase_SAV2177"/>
    <property type="match status" value="1"/>
</dbReference>
<dbReference type="InterPro" id="IPR029063">
    <property type="entry name" value="SAM-dependent_MTases_sf"/>
</dbReference>
<protein>
    <submittedName>
        <fullName evidence="1">SAM-dependent methyltransferase</fullName>
    </submittedName>
</protein>
<comment type="caution">
    <text evidence="1">The sequence shown here is derived from an EMBL/GenBank/DDBJ whole genome shotgun (WGS) entry which is preliminary data.</text>
</comment>
<dbReference type="EMBL" id="JBHSBN010000010">
    <property type="protein sequence ID" value="MFC4107485.1"/>
    <property type="molecule type" value="Genomic_DNA"/>
</dbReference>